<dbReference type="Pfam" id="PF25583">
    <property type="entry name" value="WCX"/>
    <property type="match status" value="1"/>
</dbReference>
<keyword evidence="5" id="KW-1185">Reference proteome</keyword>
<dbReference type="InterPro" id="IPR026881">
    <property type="entry name" value="WYL_dom"/>
</dbReference>
<dbReference type="EMBL" id="VCIW01000001">
    <property type="protein sequence ID" value="TLS54212.1"/>
    <property type="molecule type" value="Genomic_DNA"/>
</dbReference>
<keyword evidence="2" id="KW-0804">Transcription</keyword>
<dbReference type="InterPro" id="IPR013196">
    <property type="entry name" value="HTH_11"/>
</dbReference>
<evidence type="ECO:0000313" key="5">
    <source>
        <dbReference type="Proteomes" id="UP000309676"/>
    </source>
</evidence>
<dbReference type="InterPro" id="IPR057727">
    <property type="entry name" value="WCX_dom"/>
</dbReference>
<dbReference type="GO" id="GO:0003700">
    <property type="term" value="F:DNA-binding transcription factor activity"/>
    <property type="evidence" value="ECO:0007669"/>
    <property type="project" value="InterPro"/>
</dbReference>
<dbReference type="InterPro" id="IPR001034">
    <property type="entry name" value="DeoR_HTH"/>
</dbReference>
<dbReference type="PIRSF" id="PIRSF016838">
    <property type="entry name" value="PafC"/>
    <property type="match status" value="1"/>
</dbReference>
<gene>
    <name evidence="4" type="ORF">FE782_02380</name>
</gene>
<protein>
    <submittedName>
        <fullName evidence="4">WYL domain-containing protein</fullName>
    </submittedName>
</protein>
<comment type="caution">
    <text evidence="4">The sequence shown here is derived from an EMBL/GenBank/DDBJ whole genome shotgun (WGS) entry which is preliminary data.</text>
</comment>
<evidence type="ECO:0000256" key="1">
    <source>
        <dbReference type="ARBA" id="ARBA00023015"/>
    </source>
</evidence>
<proteinExistence type="predicted"/>
<evidence type="ECO:0000256" key="2">
    <source>
        <dbReference type="ARBA" id="ARBA00023163"/>
    </source>
</evidence>
<dbReference type="SUPFAM" id="SSF46785">
    <property type="entry name" value="Winged helix' DNA-binding domain"/>
    <property type="match status" value="1"/>
</dbReference>
<reference evidence="4 5" key="1">
    <citation type="submission" date="2019-05" db="EMBL/GenBank/DDBJ databases">
        <authorList>
            <person name="Narsing Rao M.P."/>
            <person name="Li W.J."/>
        </authorList>
    </citation>
    <scope>NUCLEOTIDE SEQUENCE [LARGE SCALE GENOMIC DNA]</scope>
    <source>
        <strain evidence="4 5">SYSU_K30003</strain>
    </source>
</reference>
<sequence length="336" mass="38041">MSTSVLFLWYNKKKTKGWRVMRADRMLSILFALQQGATLTVRELAAKLEVSTRTVTRDLEALAGSGVPVYAERGYGGGWRLAEGFRARFNGLKRDDVERLLLSQSGSARLFAELGREREFRETWDRLLHAASAGNGSNASTVRERIHIDGAGWRESFESLPHLPALYDAVWNGWALRIRYGRDDAERELLPYGLVAKGNAWYVVGSTGGALRTYRVSRVESLRETGETFERPPDFDLETYWTSSIRTFRERLPKYAARLLLTRPAYERLKAMRYASVEEAEPAGERIAVAMNLETMEYAVECLLRLGGEGVELLEPAELREAMRTATRRLAEAYGS</sequence>
<dbReference type="InterPro" id="IPR051534">
    <property type="entry name" value="CBASS_pafABC_assoc_protein"/>
</dbReference>
<dbReference type="PANTHER" id="PTHR34580:SF1">
    <property type="entry name" value="PROTEIN PAFC"/>
    <property type="match status" value="1"/>
</dbReference>
<dbReference type="InterPro" id="IPR036388">
    <property type="entry name" value="WH-like_DNA-bd_sf"/>
</dbReference>
<dbReference type="Gene3D" id="1.10.10.10">
    <property type="entry name" value="Winged helix-like DNA-binding domain superfamily/Winged helix DNA-binding domain"/>
    <property type="match status" value="1"/>
</dbReference>
<evidence type="ECO:0000313" key="4">
    <source>
        <dbReference type="EMBL" id="TLS54212.1"/>
    </source>
</evidence>
<dbReference type="Pfam" id="PF13280">
    <property type="entry name" value="WYL"/>
    <property type="match status" value="1"/>
</dbReference>
<dbReference type="InterPro" id="IPR036390">
    <property type="entry name" value="WH_DNA-bd_sf"/>
</dbReference>
<keyword evidence="1" id="KW-0805">Transcription regulation</keyword>
<feature type="domain" description="HTH deoR-type" evidence="3">
    <location>
        <begin position="22"/>
        <end position="80"/>
    </location>
</feature>
<dbReference type="Pfam" id="PF08279">
    <property type="entry name" value="HTH_11"/>
    <property type="match status" value="1"/>
</dbReference>
<dbReference type="InterPro" id="IPR028349">
    <property type="entry name" value="PafC-like"/>
</dbReference>
<dbReference type="AlphaFoldDB" id="A0A5R9GCL3"/>
<dbReference type="PROSITE" id="PS51000">
    <property type="entry name" value="HTH_DEOR_2"/>
    <property type="match status" value="1"/>
</dbReference>
<dbReference type="PROSITE" id="PS52050">
    <property type="entry name" value="WYL"/>
    <property type="match status" value="1"/>
</dbReference>
<evidence type="ECO:0000259" key="3">
    <source>
        <dbReference type="PROSITE" id="PS51000"/>
    </source>
</evidence>
<dbReference type="Proteomes" id="UP000309676">
    <property type="component" value="Unassembled WGS sequence"/>
</dbReference>
<accession>A0A5R9GCL3</accession>
<dbReference type="PANTHER" id="PTHR34580">
    <property type="match status" value="1"/>
</dbReference>
<organism evidence="4 5">
    <name type="scientific">Paenibacillus antri</name>
    <dbReference type="NCBI Taxonomy" id="2582848"/>
    <lineage>
        <taxon>Bacteria</taxon>
        <taxon>Bacillati</taxon>
        <taxon>Bacillota</taxon>
        <taxon>Bacilli</taxon>
        <taxon>Bacillales</taxon>
        <taxon>Paenibacillaceae</taxon>
        <taxon>Paenibacillus</taxon>
    </lineage>
</organism>
<name>A0A5R9GCL3_9BACL</name>